<dbReference type="InterPro" id="IPR036102">
    <property type="entry name" value="OsmC/Ohrsf"/>
</dbReference>
<evidence type="ECO:0000313" key="1">
    <source>
        <dbReference type="EMBL" id="KMT63773.1"/>
    </source>
</evidence>
<dbReference type="SUPFAM" id="SSF82784">
    <property type="entry name" value="OsmC-like"/>
    <property type="match status" value="1"/>
</dbReference>
<dbReference type="InterPro" id="IPR015946">
    <property type="entry name" value="KH_dom-like_a/b"/>
</dbReference>
<dbReference type="PANTHER" id="PTHR34352:SF1">
    <property type="entry name" value="PROTEIN YHFA"/>
    <property type="match status" value="1"/>
</dbReference>
<dbReference type="Gene3D" id="3.30.300.20">
    <property type="match status" value="1"/>
</dbReference>
<protein>
    <submittedName>
        <fullName evidence="1">Osmotically inducible protein C</fullName>
    </submittedName>
</protein>
<dbReference type="InterPro" id="IPR003718">
    <property type="entry name" value="OsmC/Ohr_fam"/>
</dbReference>
<sequence length="141" mass="15086">MSTQKLNVSWQGKRQFLGTATNGQQTFMDGPPSAGGEDKGIRPMEMVLMGLAGCSAFDVVSILEKKKKTIANCEINVSAQRADAIPAVFEKIHLEFVISGQNISAKAAQQAVELSVDKYCSVAAMLKAGGVEITYEINTSE</sequence>
<dbReference type="EMBL" id="LAZL01000042">
    <property type="protein sequence ID" value="KMT63773.1"/>
    <property type="molecule type" value="Genomic_DNA"/>
</dbReference>
<dbReference type="Pfam" id="PF02566">
    <property type="entry name" value="OsmC"/>
    <property type="match status" value="1"/>
</dbReference>
<dbReference type="PATRIC" id="fig|1513271.3.peg.3663"/>
<dbReference type="AlphaFoldDB" id="A0A0J8GSU3"/>
<organism evidence="1 2">
    <name type="scientific">Catenovulum maritimum</name>
    <dbReference type="NCBI Taxonomy" id="1513271"/>
    <lineage>
        <taxon>Bacteria</taxon>
        <taxon>Pseudomonadati</taxon>
        <taxon>Pseudomonadota</taxon>
        <taxon>Gammaproteobacteria</taxon>
        <taxon>Alteromonadales</taxon>
        <taxon>Alteromonadaceae</taxon>
        <taxon>Catenovulum</taxon>
    </lineage>
</organism>
<reference evidence="1 2" key="1">
    <citation type="submission" date="2015-04" db="EMBL/GenBank/DDBJ databases">
        <title>Draft Genome Sequence of the Novel Agar-Digesting Marine Bacterium Q1.</title>
        <authorList>
            <person name="Li Y."/>
            <person name="Li D."/>
            <person name="Chen G."/>
            <person name="Du Z."/>
        </authorList>
    </citation>
    <scope>NUCLEOTIDE SEQUENCE [LARGE SCALE GENOMIC DNA]</scope>
    <source>
        <strain evidence="1 2">Q1</strain>
    </source>
</reference>
<dbReference type="PANTHER" id="PTHR34352">
    <property type="entry name" value="PROTEIN YHFA"/>
    <property type="match status" value="1"/>
</dbReference>
<proteinExistence type="predicted"/>
<dbReference type="STRING" id="1513271.XM47_17870"/>
<dbReference type="RefSeq" id="WP_048695644.1">
    <property type="nucleotide sequence ID" value="NZ_KQ130512.1"/>
</dbReference>
<dbReference type="OrthoDB" id="9804010at2"/>
<gene>
    <name evidence="1" type="ORF">XM47_17870</name>
</gene>
<accession>A0A0J8GSU3</accession>
<comment type="caution">
    <text evidence="1">The sequence shown here is derived from an EMBL/GenBank/DDBJ whole genome shotgun (WGS) entry which is preliminary data.</text>
</comment>
<evidence type="ECO:0000313" key="2">
    <source>
        <dbReference type="Proteomes" id="UP000037600"/>
    </source>
</evidence>
<dbReference type="Proteomes" id="UP000037600">
    <property type="component" value="Unassembled WGS sequence"/>
</dbReference>
<name>A0A0J8GSU3_9ALTE</name>
<keyword evidence="2" id="KW-1185">Reference proteome</keyword>